<feature type="transmembrane region" description="Helical" evidence="7">
    <location>
        <begin position="453"/>
        <end position="472"/>
    </location>
</feature>
<dbReference type="InterPro" id="IPR005828">
    <property type="entry name" value="MFS_sugar_transport-like"/>
</dbReference>
<dbReference type="PRINTS" id="PR00171">
    <property type="entry name" value="SUGRTRNSPORT"/>
</dbReference>
<feature type="transmembrane region" description="Helical" evidence="7">
    <location>
        <begin position="292"/>
        <end position="317"/>
    </location>
</feature>
<keyword evidence="5 7" id="KW-1133">Transmembrane helix</keyword>
<keyword evidence="4 7" id="KW-0812">Transmembrane</keyword>
<dbReference type="GO" id="GO:0016020">
    <property type="term" value="C:membrane"/>
    <property type="evidence" value="ECO:0007669"/>
    <property type="project" value="UniProtKB-SubCell"/>
</dbReference>
<feature type="domain" description="Major facilitator superfamily (MFS) profile" evidence="8">
    <location>
        <begin position="38"/>
        <end position="476"/>
    </location>
</feature>
<dbReference type="GO" id="GO:0005351">
    <property type="term" value="F:carbohydrate:proton symporter activity"/>
    <property type="evidence" value="ECO:0007669"/>
    <property type="project" value="TreeGrafter"/>
</dbReference>
<dbReference type="InterPro" id="IPR005829">
    <property type="entry name" value="Sugar_transporter_CS"/>
</dbReference>
<dbReference type="PROSITE" id="PS00217">
    <property type="entry name" value="SUGAR_TRANSPORT_2"/>
    <property type="match status" value="1"/>
</dbReference>
<dbReference type="Proteomes" id="UP000315522">
    <property type="component" value="Unassembled WGS sequence"/>
</dbReference>
<feature type="transmembrane region" description="Helical" evidence="7">
    <location>
        <begin position="134"/>
        <end position="154"/>
    </location>
</feature>
<protein>
    <submittedName>
        <fullName evidence="9">High-affinity glucose transporter</fullName>
    </submittedName>
</protein>
<evidence type="ECO:0000313" key="9">
    <source>
        <dbReference type="EMBL" id="TVY93075.1"/>
    </source>
</evidence>
<evidence type="ECO:0000256" key="2">
    <source>
        <dbReference type="ARBA" id="ARBA00010992"/>
    </source>
</evidence>
<proteinExistence type="inferred from homology"/>
<comment type="subcellular location">
    <subcellularLocation>
        <location evidence="1">Membrane</location>
        <topology evidence="1">Multi-pass membrane protein</topology>
    </subcellularLocation>
</comment>
<keyword evidence="6 7" id="KW-0472">Membrane</keyword>
<dbReference type="InterPro" id="IPR020846">
    <property type="entry name" value="MFS_dom"/>
</dbReference>
<evidence type="ECO:0000256" key="3">
    <source>
        <dbReference type="ARBA" id="ARBA00022448"/>
    </source>
</evidence>
<dbReference type="InterPro" id="IPR050360">
    <property type="entry name" value="MFS_Sugar_Transporters"/>
</dbReference>
<dbReference type="InterPro" id="IPR036259">
    <property type="entry name" value="MFS_trans_sf"/>
</dbReference>
<dbReference type="PROSITE" id="PS50850">
    <property type="entry name" value="MFS"/>
    <property type="match status" value="1"/>
</dbReference>
<comment type="similarity">
    <text evidence="2">Belongs to the major facilitator superfamily. Sugar transporter (TC 2.A.1.1) family.</text>
</comment>
<keyword evidence="3" id="KW-0813">Transport</keyword>
<reference evidence="9 10" key="1">
    <citation type="submission" date="2018-05" db="EMBL/GenBank/DDBJ databases">
        <title>Genome sequencing and assembly of the regulated plant pathogen Lachnellula willkommii and related sister species for the development of diagnostic species identification markers.</title>
        <authorList>
            <person name="Giroux E."/>
            <person name="Bilodeau G."/>
        </authorList>
    </citation>
    <scope>NUCLEOTIDE SEQUENCE [LARGE SCALE GENOMIC DNA]</scope>
    <source>
        <strain evidence="9 10">CBS 172.35</strain>
    </source>
</reference>
<dbReference type="PANTHER" id="PTHR48022:SF30">
    <property type="entry name" value="MAJOR FACILITATOR SUPERFAMILY (MFS) PROFILE DOMAIN-CONTAINING PROTEIN"/>
    <property type="match status" value="1"/>
</dbReference>
<dbReference type="PANTHER" id="PTHR48022">
    <property type="entry name" value="PLASTIDIC GLUCOSE TRANSPORTER 4"/>
    <property type="match status" value="1"/>
</dbReference>
<dbReference type="SUPFAM" id="SSF103473">
    <property type="entry name" value="MFS general substrate transporter"/>
    <property type="match status" value="1"/>
</dbReference>
<evidence type="ECO:0000256" key="1">
    <source>
        <dbReference type="ARBA" id="ARBA00004141"/>
    </source>
</evidence>
<name>A0A559MJE0_9HELO</name>
<dbReference type="InterPro" id="IPR003663">
    <property type="entry name" value="Sugar/inositol_transpt"/>
</dbReference>
<keyword evidence="10" id="KW-1185">Reference proteome</keyword>
<dbReference type="AlphaFoldDB" id="A0A559MJE0"/>
<feature type="transmembrane region" description="Helical" evidence="7">
    <location>
        <begin position="166"/>
        <end position="192"/>
    </location>
</feature>
<feature type="transmembrane region" description="Helical" evidence="7">
    <location>
        <begin position="354"/>
        <end position="377"/>
    </location>
</feature>
<dbReference type="Pfam" id="PF00083">
    <property type="entry name" value="Sugar_tr"/>
    <property type="match status" value="1"/>
</dbReference>
<evidence type="ECO:0000313" key="10">
    <source>
        <dbReference type="Proteomes" id="UP000315522"/>
    </source>
</evidence>
<gene>
    <name evidence="9" type="primary">HGT1_0</name>
    <name evidence="9" type="ORF">LAWI1_G000935</name>
</gene>
<dbReference type="Gene3D" id="1.20.1250.20">
    <property type="entry name" value="MFS general substrate transporter like domains"/>
    <property type="match status" value="1"/>
</dbReference>
<evidence type="ECO:0000259" key="8">
    <source>
        <dbReference type="PROSITE" id="PS50850"/>
    </source>
</evidence>
<feature type="transmembrane region" description="Helical" evidence="7">
    <location>
        <begin position="108"/>
        <end position="128"/>
    </location>
</feature>
<feature type="transmembrane region" description="Helical" evidence="7">
    <location>
        <begin position="198"/>
        <end position="219"/>
    </location>
</feature>
<sequence length="512" mass="55992">MKVSEIEPEAQMVEDTAHDIAPVIPRYSRFPSLLNFMIILVSAISSFLFGYGNNSAAGCFAQETFIKKFLSGPNANSIIDGINAIFFGGGFLGTILQSYISTKFGRRVCAEVAAILMMISGVLSAASVNPAMFIASRGIAGISGGLIMSNTPVYMSEIAPAHTRGLLVGMHATWLVVGYIVCSIAALGFNFVKSDIQWRLQFIMLTFFSVVCAVSIFLIPESPRWFVEQGRVKEASAILERLHRTKSDPSSSLARAEMVQIVAQVEAEKDLPHSYWYILSNAHLRKRAYCSILAFAMVQSSGLLVIFNLMPILFGALNFDATLQLGLSIVWVTVAAIGASTNSLISDRVGRVKLLGIGGVLLVIALSIQCALQRFYLNSDNKAGINASVAFYFIFIVFYSFSVDSVVYVYNAEIWPTHLRSKGVTFGLGSYFLFGIAYNSPAAQAFDSIGWKYYLVFICMTAVCTVLIVLTFPETKGLSLEDINIKFGDKVVVGMDEYRSDENSQSKFEEAA</sequence>
<feature type="transmembrane region" description="Helical" evidence="7">
    <location>
        <begin position="323"/>
        <end position="342"/>
    </location>
</feature>
<accession>A0A559MJE0</accession>
<evidence type="ECO:0000256" key="5">
    <source>
        <dbReference type="ARBA" id="ARBA00022989"/>
    </source>
</evidence>
<comment type="caution">
    <text evidence="9">The sequence shown here is derived from an EMBL/GenBank/DDBJ whole genome shotgun (WGS) entry which is preliminary data.</text>
</comment>
<feature type="transmembrane region" description="Helical" evidence="7">
    <location>
        <begin position="423"/>
        <end position="441"/>
    </location>
</feature>
<dbReference type="EMBL" id="QGML01000190">
    <property type="protein sequence ID" value="TVY93075.1"/>
    <property type="molecule type" value="Genomic_DNA"/>
</dbReference>
<organism evidence="9 10">
    <name type="scientific">Lachnellula willkommii</name>
    <dbReference type="NCBI Taxonomy" id="215461"/>
    <lineage>
        <taxon>Eukaryota</taxon>
        <taxon>Fungi</taxon>
        <taxon>Dikarya</taxon>
        <taxon>Ascomycota</taxon>
        <taxon>Pezizomycotina</taxon>
        <taxon>Leotiomycetes</taxon>
        <taxon>Helotiales</taxon>
        <taxon>Lachnaceae</taxon>
        <taxon>Lachnellula</taxon>
    </lineage>
</organism>
<feature type="transmembrane region" description="Helical" evidence="7">
    <location>
        <begin position="33"/>
        <end position="51"/>
    </location>
</feature>
<feature type="transmembrane region" description="Helical" evidence="7">
    <location>
        <begin position="78"/>
        <end position="96"/>
    </location>
</feature>
<evidence type="ECO:0000256" key="7">
    <source>
        <dbReference type="SAM" id="Phobius"/>
    </source>
</evidence>
<evidence type="ECO:0000256" key="4">
    <source>
        <dbReference type="ARBA" id="ARBA00022692"/>
    </source>
</evidence>
<keyword evidence="9" id="KW-0762">Sugar transport</keyword>
<evidence type="ECO:0000256" key="6">
    <source>
        <dbReference type="ARBA" id="ARBA00023136"/>
    </source>
</evidence>
<feature type="transmembrane region" description="Helical" evidence="7">
    <location>
        <begin position="389"/>
        <end position="411"/>
    </location>
</feature>